<dbReference type="Gene3D" id="3.10.310.10">
    <property type="entry name" value="Diaminopimelate Epimerase, Chain A, domain 1"/>
    <property type="match status" value="2"/>
</dbReference>
<reference evidence="4" key="1">
    <citation type="submission" date="2022-07" db="EMBL/GenBank/DDBJ databases">
        <title>Phylogenomic reconstructions and comparative analyses of Kickxellomycotina fungi.</title>
        <authorList>
            <person name="Reynolds N.K."/>
            <person name="Stajich J.E."/>
            <person name="Barry K."/>
            <person name="Grigoriev I.V."/>
            <person name="Crous P."/>
            <person name="Smith M.E."/>
        </authorList>
    </citation>
    <scope>NUCLEOTIDE SEQUENCE</scope>
    <source>
        <strain evidence="4">NRRL 1566</strain>
    </source>
</reference>
<dbReference type="SUPFAM" id="SSF54506">
    <property type="entry name" value="Diaminopimelate epimerase-like"/>
    <property type="match status" value="1"/>
</dbReference>
<dbReference type="OrthoDB" id="75169at2759"/>
<dbReference type="InterPro" id="IPR003719">
    <property type="entry name" value="Phenazine_PhzF-like"/>
</dbReference>
<keyword evidence="2" id="KW-0413">Isomerase</keyword>
<dbReference type="AlphaFoldDB" id="A0A9W8I7M5"/>
<dbReference type="GO" id="GO:0016853">
    <property type="term" value="F:isomerase activity"/>
    <property type="evidence" value="ECO:0007669"/>
    <property type="project" value="UniProtKB-KW"/>
</dbReference>
<protein>
    <submittedName>
        <fullName evidence="4">Uncharacterized protein</fullName>
    </submittedName>
</protein>
<keyword evidence="5" id="KW-1185">Reference proteome</keyword>
<comment type="similarity">
    <text evidence="1">Belongs to the PhzF family.</text>
</comment>
<proteinExistence type="inferred from homology"/>
<evidence type="ECO:0000256" key="1">
    <source>
        <dbReference type="ARBA" id="ARBA00008270"/>
    </source>
</evidence>
<evidence type="ECO:0000313" key="5">
    <source>
        <dbReference type="Proteomes" id="UP001139887"/>
    </source>
</evidence>
<accession>A0A9W8I7M5</accession>
<sequence length="288" mass="32136">MTKYQIYTVDAFASQPFTGNQAGIVTMPSWQPIAEETMQKLAAEMNISETAYLTPVDHLGEQEFQQASRFSLRWFTPTVEVRLCGHATLAAAHVLVHELGNHNEELRFDTLGGVLVVRKSPHGHLDMTFPLDIPEPVSINENFKLLATSVFGYYSDQMQMELSPALRYLVIYDPQKSAQEIACLQPRVNEALEAGHRERVEIVIATGKGQQEDFVSRVFGPWCGIDEDPVTGSAHTVLAPFWNKRLQKSQFVAKQCSKRGGILNLQLDNDHVRISGSAVVVLRGSIEL</sequence>
<dbReference type="PANTHER" id="PTHR13774:SF17">
    <property type="entry name" value="PHENAZINE BIOSYNTHESIS-LIKE DOMAIN-CONTAINING PROTEIN"/>
    <property type="match status" value="1"/>
</dbReference>
<feature type="active site" evidence="3">
    <location>
        <position position="49"/>
    </location>
</feature>
<dbReference type="EMBL" id="JANBUW010000043">
    <property type="protein sequence ID" value="KAJ2850131.1"/>
    <property type="molecule type" value="Genomic_DNA"/>
</dbReference>
<gene>
    <name evidence="4" type="ORF">IWW36_002131</name>
</gene>
<dbReference type="NCBIfam" id="TIGR00654">
    <property type="entry name" value="PhzF_family"/>
    <property type="match status" value="1"/>
</dbReference>
<dbReference type="GO" id="GO:0005737">
    <property type="term" value="C:cytoplasm"/>
    <property type="evidence" value="ECO:0007669"/>
    <property type="project" value="TreeGrafter"/>
</dbReference>
<dbReference type="PIRSF" id="PIRSF016184">
    <property type="entry name" value="PhzC_PhzF"/>
    <property type="match status" value="1"/>
</dbReference>
<dbReference type="Pfam" id="PF02567">
    <property type="entry name" value="PhzC-PhzF"/>
    <property type="match status" value="1"/>
</dbReference>
<organism evidence="4 5">
    <name type="scientific">Coemansia brasiliensis</name>
    <dbReference type="NCBI Taxonomy" id="2650707"/>
    <lineage>
        <taxon>Eukaryota</taxon>
        <taxon>Fungi</taxon>
        <taxon>Fungi incertae sedis</taxon>
        <taxon>Zoopagomycota</taxon>
        <taxon>Kickxellomycotina</taxon>
        <taxon>Kickxellomycetes</taxon>
        <taxon>Kickxellales</taxon>
        <taxon>Kickxellaceae</taxon>
        <taxon>Coemansia</taxon>
    </lineage>
</organism>
<dbReference type="Proteomes" id="UP001139887">
    <property type="component" value="Unassembled WGS sequence"/>
</dbReference>
<evidence type="ECO:0000313" key="4">
    <source>
        <dbReference type="EMBL" id="KAJ2850131.1"/>
    </source>
</evidence>
<comment type="caution">
    <text evidence="4">The sequence shown here is derived from an EMBL/GenBank/DDBJ whole genome shotgun (WGS) entry which is preliminary data.</text>
</comment>
<dbReference type="PANTHER" id="PTHR13774">
    <property type="entry name" value="PHENAZINE BIOSYNTHESIS PROTEIN"/>
    <property type="match status" value="1"/>
</dbReference>
<evidence type="ECO:0000256" key="2">
    <source>
        <dbReference type="ARBA" id="ARBA00023235"/>
    </source>
</evidence>
<name>A0A9W8I7M5_9FUNG</name>
<evidence type="ECO:0000256" key="3">
    <source>
        <dbReference type="PIRSR" id="PIRSR016184-1"/>
    </source>
</evidence>